<dbReference type="Gene3D" id="3.40.50.1820">
    <property type="entry name" value="alpha/beta hydrolase"/>
    <property type="match status" value="1"/>
</dbReference>
<organism evidence="1 2">
    <name type="scientific">Aquimarina algicola</name>
    <dbReference type="NCBI Taxonomy" id="2589995"/>
    <lineage>
        <taxon>Bacteria</taxon>
        <taxon>Pseudomonadati</taxon>
        <taxon>Bacteroidota</taxon>
        <taxon>Flavobacteriia</taxon>
        <taxon>Flavobacteriales</taxon>
        <taxon>Flavobacteriaceae</taxon>
        <taxon>Aquimarina</taxon>
    </lineage>
</organism>
<reference evidence="1 2" key="1">
    <citation type="submission" date="2019-06" db="EMBL/GenBank/DDBJ databases">
        <authorList>
            <person name="Meng X."/>
        </authorList>
    </citation>
    <scope>NUCLEOTIDE SEQUENCE [LARGE SCALE GENOMIC DNA]</scope>
    <source>
        <strain evidence="1 2">M625</strain>
    </source>
</reference>
<dbReference type="PANTHER" id="PTHR35560:SF3">
    <property type="entry name" value="PEPTIDASE S9 PROLYL OLIGOPEPTIDASE CATALYTIC DOMAIN-CONTAINING PROTEIN"/>
    <property type="match status" value="1"/>
</dbReference>
<dbReference type="Proteomes" id="UP000315540">
    <property type="component" value="Unassembled WGS sequence"/>
</dbReference>
<dbReference type="RefSeq" id="WP_140589123.1">
    <property type="nucleotide sequence ID" value="NZ_VFWZ01000001.1"/>
</dbReference>
<dbReference type="EMBL" id="VFWZ01000001">
    <property type="protein sequence ID" value="TPN88996.1"/>
    <property type="molecule type" value="Genomic_DNA"/>
</dbReference>
<dbReference type="InterPro" id="IPR029058">
    <property type="entry name" value="AB_hydrolase_fold"/>
</dbReference>
<comment type="caution">
    <text evidence="1">The sequence shown here is derived from an EMBL/GenBank/DDBJ whole genome shotgun (WGS) entry which is preliminary data.</text>
</comment>
<protein>
    <recommendedName>
        <fullName evidence="3">Alpha/beta hydrolase</fullName>
    </recommendedName>
</protein>
<sequence>MKFLKYLFLGLLSFSFLNCSDNEKDDAENIGETRYLFFENEILTIERKEGISVKTTIRYTGKVLDTDLSVNYKITYPNQNAAIEGDDFELPANSGVINIPAGQSSVSVELIASVFTNTEARDSNRSIYFDLEPINGFTLGKPDDNSGVNTQVIIGLDIDPISSDPNDEIGDKKLSITKNGNAFKIPYYANVTSIDEPNTKITRVVIAQHGQDRNADIYYDRMLAAAQMESTQLDTLLIIAPQFLIENDIASYNLDNEHLYWSEGGWKIGFLSRNEEQNPRLERISSFTMMDSLIARLTRNYTNLKTIVLSGHSAGGQYTNRYAATTPMYDQLESQGIRIHFIVNNPSSYLYLDDKRRVSGTSTYEVPTTSCTQYNEYKYGLEDLPSYLREIGVSKITEQFSKRTVTYLVGARDNNPNSSSLDTSCEAMLQGNHRLERGIFYYDYLKDFYGTVIENTQTMETVPDVGHNSEGMFQSELGRLYAFRK</sequence>
<keyword evidence="2" id="KW-1185">Reference proteome</keyword>
<evidence type="ECO:0008006" key="3">
    <source>
        <dbReference type="Google" id="ProtNLM"/>
    </source>
</evidence>
<dbReference type="SUPFAM" id="SSF53474">
    <property type="entry name" value="alpha/beta-Hydrolases"/>
    <property type="match status" value="1"/>
</dbReference>
<gene>
    <name evidence="1" type="ORF">FHK87_01895</name>
</gene>
<evidence type="ECO:0000313" key="1">
    <source>
        <dbReference type="EMBL" id="TPN88996.1"/>
    </source>
</evidence>
<proteinExistence type="predicted"/>
<dbReference type="AlphaFoldDB" id="A0A504JDA2"/>
<name>A0A504JDA2_9FLAO</name>
<dbReference type="PANTHER" id="PTHR35560">
    <property type="entry name" value="BLL0132 PROTEIN"/>
    <property type="match status" value="1"/>
</dbReference>
<accession>A0A504JDA2</accession>
<evidence type="ECO:0000313" key="2">
    <source>
        <dbReference type="Proteomes" id="UP000315540"/>
    </source>
</evidence>
<dbReference type="OrthoDB" id="9800955at2"/>